<feature type="domain" description="Cadherin-like beta-sandwich-like" evidence="1">
    <location>
        <begin position="342"/>
        <end position="421"/>
    </location>
</feature>
<sequence>MKRFSIVVGPSLATGLLIATALSIYGCGDSASVNPVVELRSLAVTPGTLQPSFNGARTQYKADLANNITSVTVTAQPAVAGDSVTINGEATTSRPIALDAAGTTTPVNIVVSESGTNSRTYTVLLTKASLTGNNSLRNLSISPGPLDSPFNANTLSYEVSVASNVNSMRVTPTLDDPAATMTVNGQTATSGQAQTIPLNDPGQSTVVSIVVTAQNGTPKQYTLVVSRAALGGNNNLQRLSVSPGPLSPSFSPSRTSYSVSVGGRVESITVTAAPEDTNASLTIEGQNTGSRSISLPPGPSTSEVEVVVTAPNGIPKTYFITVNREALSADNNLDGLSVSSGTLTPVFSAGTTQYSVEVATGVTNVDVTATKSDPNAVISGDVPNGGQANIQLDGPGTTKTVSITVAAPNGTSKTYNITVKRLAPSTDANLSNLRVNSGTLNPGFSSGEQNYTVDVASGVDSIIVFATKSDPDARMSALGRTIANPGNPTGSVTVPLGLGTSTSITISVIAEDQVSTRTYTINVNRPSR</sequence>
<dbReference type="EMBL" id="CP047423">
    <property type="protein sequence ID" value="QPD03062.1"/>
    <property type="molecule type" value="Genomic_DNA"/>
</dbReference>
<reference evidence="2 3" key="1">
    <citation type="journal article" date="2020" name="ISME J.">
        <title>Enrichment and physiological characterization of a novel comammox Nitrospira indicates ammonium inhibition of complete nitrification.</title>
        <authorList>
            <person name="Sakoula D."/>
            <person name="Koch H."/>
            <person name="Frank J."/>
            <person name="Jetten M.S.M."/>
            <person name="van Kessel M.A.H.J."/>
            <person name="Lucker S."/>
        </authorList>
    </citation>
    <scope>NUCLEOTIDE SEQUENCE [LARGE SCALE GENOMIC DNA]</scope>
    <source>
        <strain evidence="2">Comreactor17</strain>
    </source>
</reference>
<dbReference type="InterPro" id="IPR025883">
    <property type="entry name" value="Cadherin-like_domain"/>
</dbReference>
<evidence type="ECO:0000313" key="3">
    <source>
        <dbReference type="Proteomes" id="UP000593737"/>
    </source>
</evidence>
<evidence type="ECO:0000259" key="1">
    <source>
        <dbReference type="Pfam" id="PF12733"/>
    </source>
</evidence>
<dbReference type="AlphaFoldDB" id="A0A7S8IXI7"/>
<feature type="domain" description="Cadherin-like beta-sandwich-like" evidence="1">
    <location>
        <begin position="237"/>
        <end position="325"/>
    </location>
</feature>
<gene>
    <name evidence="2" type="ORF">Nkreftii_000836</name>
</gene>
<evidence type="ECO:0000313" key="2">
    <source>
        <dbReference type="EMBL" id="QPD03062.1"/>
    </source>
</evidence>
<dbReference type="Proteomes" id="UP000593737">
    <property type="component" value="Chromosome"/>
</dbReference>
<dbReference type="Pfam" id="PF12733">
    <property type="entry name" value="Cadherin-like"/>
    <property type="match status" value="5"/>
</dbReference>
<feature type="domain" description="Cadherin-like beta-sandwich-like" evidence="1">
    <location>
        <begin position="39"/>
        <end position="126"/>
    </location>
</feature>
<organism evidence="2 3">
    <name type="scientific">Candidatus Nitrospira kreftii</name>
    <dbReference type="NCBI Taxonomy" id="2652173"/>
    <lineage>
        <taxon>Bacteria</taxon>
        <taxon>Pseudomonadati</taxon>
        <taxon>Nitrospirota</taxon>
        <taxon>Nitrospiria</taxon>
        <taxon>Nitrospirales</taxon>
        <taxon>Nitrospiraceae</taxon>
        <taxon>Nitrospira</taxon>
    </lineage>
</organism>
<protein>
    <recommendedName>
        <fullName evidence="1">Cadherin-like beta-sandwich-like domain-containing protein</fullName>
    </recommendedName>
</protein>
<accession>A0A7S8IXI7</accession>
<feature type="domain" description="Cadherin-like beta-sandwich-like" evidence="1">
    <location>
        <begin position="430"/>
        <end position="526"/>
    </location>
</feature>
<name>A0A7S8IXI7_9BACT</name>
<dbReference type="KEGG" id="nkf:Nkreftii_000836"/>
<dbReference type="PROSITE" id="PS51257">
    <property type="entry name" value="PROKAR_LIPOPROTEIN"/>
    <property type="match status" value="1"/>
</dbReference>
<feature type="domain" description="Cadherin-like beta-sandwich-like" evidence="1">
    <location>
        <begin position="136"/>
        <end position="227"/>
    </location>
</feature>
<proteinExistence type="predicted"/>